<proteinExistence type="predicted"/>
<sequence length="88" mass="10367">MQINLGIFEYNKRYGVENVVVEQLEIKVISGQFSTQGRKSAYVDVDMYGIYADTTKRREYRIKSKKWNGFQAVYDDSDVEHDITIKFE</sequence>
<dbReference type="Proteomes" id="UP000677228">
    <property type="component" value="Unassembled WGS sequence"/>
</dbReference>
<dbReference type="Proteomes" id="UP000681722">
    <property type="component" value="Unassembled WGS sequence"/>
</dbReference>
<dbReference type="InterPro" id="IPR035892">
    <property type="entry name" value="C2_domain_sf"/>
</dbReference>
<dbReference type="EMBL" id="CAJOBC010088346">
    <property type="protein sequence ID" value="CAF4367516.1"/>
    <property type="molecule type" value="Genomic_DNA"/>
</dbReference>
<reference evidence="2" key="1">
    <citation type="submission" date="2021-02" db="EMBL/GenBank/DDBJ databases">
        <authorList>
            <person name="Nowell W R."/>
        </authorList>
    </citation>
    <scope>NUCLEOTIDE SEQUENCE</scope>
</reference>
<dbReference type="AlphaFoldDB" id="A0A8S2UX86"/>
<feature type="non-terminal residue" evidence="2">
    <location>
        <position position="1"/>
    </location>
</feature>
<dbReference type="Proteomes" id="UP000682733">
    <property type="component" value="Unassembled WGS sequence"/>
</dbReference>
<evidence type="ECO:0000313" key="4">
    <source>
        <dbReference type="Proteomes" id="UP000681722"/>
    </source>
</evidence>
<accession>A0A8S2UX86</accession>
<evidence type="ECO:0000313" key="3">
    <source>
        <dbReference type="EMBL" id="CAF4375146.1"/>
    </source>
</evidence>
<organism evidence="2 4">
    <name type="scientific">Didymodactylos carnosus</name>
    <dbReference type="NCBI Taxonomy" id="1234261"/>
    <lineage>
        <taxon>Eukaryota</taxon>
        <taxon>Metazoa</taxon>
        <taxon>Spiralia</taxon>
        <taxon>Gnathifera</taxon>
        <taxon>Rotifera</taxon>
        <taxon>Eurotatoria</taxon>
        <taxon>Bdelloidea</taxon>
        <taxon>Philodinida</taxon>
        <taxon>Philodinidae</taxon>
        <taxon>Didymodactylos</taxon>
    </lineage>
</organism>
<dbReference type="EMBL" id="CAJOBA010068043">
    <property type="protein sequence ID" value="CAF4375146.1"/>
    <property type="molecule type" value="Genomic_DNA"/>
</dbReference>
<gene>
    <name evidence="1" type="ORF">OVA965_LOCUS40765</name>
    <name evidence="2" type="ORF">SRO942_LOCUS37663</name>
    <name evidence="3" type="ORF">TMI583_LOCUS42254</name>
</gene>
<dbReference type="OrthoDB" id="269822at2759"/>
<comment type="caution">
    <text evidence="2">The sequence shown here is derived from an EMBL/GenBank/DDBJ whole genome shotgun (WGS) entry which is preliminary data.</text>
</comment>
<evidence type="ECO:0000313" key="2">
    <source>
        <dbReference type="EMBL" id="CAF4367516.1"/>
    </source>
</evidence>
<dbReference type="Gene3D" id="2.60.40.150">
    <property type="entry name" value="C2 domain"/>
    <property type="match status" value="1"/>
</dbReference>
<dbReference type="EMBL" id="CAJNOK010045081">
    <property type="protein sequence ID" value="CAF1577445.1"/>
    <property type="molecule type" value="Genomic_DNA"/>
</dbReference>
<name>A0A8S2UX86_9BILA</name>
<protein>
    <submittedName>
        <fullName evidence="2">Uncharacterized protein</fullName>
    </submittedName>
</protein>
<evidence type="ECO:0000313" key="1">
    <source>
        <dbReference type="EMBL" id="CAF1577445.1"/>
    </source>
</evidence>